<sequence length="238" mass="24694">MPELTLPVPVRPAIHARRRAQPGLAATPHITDRGGVIAADAALTALVLADAGLETVPGICVRRGRGVDFLDPVRVRPVHGGRGPAWSVATSPGELRAALVRAFAVDSHAWVEELAEGRELEQPVVRLADGTCLVGAAHDAGVGTFFAQDRGVGGNAQFTAAEGITDLDQGRVRRVAQAAYDALDLRGIACVSVVLDSPRVRVLAIDPDPRLDPGSRAMAAFAAAGWSGAAVRAAARGY</sequence>
<dbReference type="Gene3D" id="3.30.1490.20">
    <property type="entry name" value="ATP-grasp fold, A domain"/>
    <property type="match status" value="1"/>
</dbReference>
<dbReference type="Gene3D" id="3.30.470.20">
    <property type="entry name" value="ATP-grasp fold, B domain"/>
    <property type="match status" value="1"/>
</dbReference>
<name>A0ABP4W3R8_9MICO</name>
<keyword evidence="2" id="KW-0547">Nucleotide-binding</keyword>
<dbReference type="Pfam" id="PF07478">
    <property type="entry name" value="Dala_Dala_lig_C"/>
    <property type="match status" value="1"/>
</dbReference>
<dbReference type="InterPro" id="IPR011761">
    <property type="entry name" value="ATP-grasp"/>
</dbReference>
<evidence type="ECO:0000259" key="3">
    <source>
        <dbReference type="PROSITE" id="PS50975"/>
    </source>
</evidence>
<gene>
    <name evidence="4" type="ORF">GCM10009810_01860</name>
</gene>
<evidence type="ECO:0000256" key="2">
    <source>
        <dbReference type="PROSITE-ProRule" id="PRU00409"/>
    </source>
</evidence>
<dbReference type="EMBL" id="BAAAPN010000003">
    <property type="protein sequence ID" value="GAA1744803.1"/>
    <property type="molecule type" value="Genomic_DNA"/>
</dbReference>
<protein>
    <recommendedName>
        <fullName evidence="3">ATP-grasp domain-containing protein</fullName>
    </recommendedName>
</protein>
<dbReference type="InterPro" id="IPR013815">
    <property type="entry name" value="ATP_grasp_subdomain_1"/>
</dbReference>
<proteinExistence type="predicted"/>
<dbReference type="RefSeq" id="WP_344060795.1">
    <property type="nucleotide sequence ID" value="NZ_BAAAPN010000003.1"/>
</dbReference>
<accession>A0ABP4W3R8</accession>
<feature type="domain" description="ATP-grasp" evidence="3">
    <location>
        <begin position="45"/>
        <end position="235"/>
    </location>
</feature>
<dbReference type="Proteomes" id="UP001501475">
    <property type="component" value="Unassembled WGS sequence"/>
</dbReference>
<dbReference type="SUPFAM" id="SSF56059">
    <property type="entry name" value="Glutathione synthetase ATP-binding domain-like"/>
    <property type="match status" value="1"/>
</dbReference>
<evidence type="ECO:0000313" key="4">
    <source>
        <dbReference type="EMBL" id="GAA1744803.1"/>
    </source>
</evidence>
<evidence type="ECO:0000256" key="1">
    <source>
        <dbReference type="ARBA" id="ARBA00022598"/>
    </source>
</evidence>
<dbReference type="InterPro" id="IPR011095">
    <property type="entry name" value="Dala_Dala_lig_C"/>
</dbReference>
<evidence type="ECO:0000313" key="5">
    <source>
        <dbReference type="Proteomes" id="UP001501475"/>
    </source>
</evidence>
<reference evidence="5" key="1">
    <citation type="journal article" date="2019" name="Int. J. Syst. Evol. Microbiol.">
        <title>The Global Catalogue of Microorganisms (GCM) 10K type strain sequencing project: providing services to taxonomists for standard genome sequencing and annotation.</title>
        <authorList>
            <consortium name="The Broad Institute Genomics Platform"/>
            <consortium name="The Broad Institute Genome Sequencing Center for Infectious Disease"/>
            <person name="Wu L."/>
            <person name="Ma J."/>
        </authorList>
    </citation>
    <scope>NUCLEOTIDE SEQUENCE [LARGE SCALE GENOMIC DNA]</scope>
    <source>
        <strain evidence="5">JCM 15591</strain>
    </source>
</reference>
<keyword evidence="2" id="KW-0067">ATP-binding</keyword>
<comment type="caution">
    <text evidence="4">The sequence shown here is derived from an EMBL/GenBank/DDBJ whole genome shotgun (WGS) entry which is preliminary data.</text>
</comment>
<organism evidence="4 5">
    <name type="scientific">Nostocoides vanveenii</name>
    <dbReference type="NCBI Taxonomy" id="330835"/>
    <lineage>
        <taxon>Bacteria</taxon>
        <taxon>Bacillati</taxon>
        <taxon>Actinomycetota</taxon>
        <taxon>Actinomycetes</taxon>
        <taxon>Micrococcales</taxon>
        <taxon>Intrasporangiaceae</taxon>
        <taxon>Nostocoides</taxon>
    </lineage>
</organism>
<keyword evidence="5" id="KW-1185">Reference proteome</keyword>
<dbReference type="PROSITE" id="PS50975">
    <property type="entry name" value="ATP_GRASP"/>
    <property type="match status" value="1"/>
</dbReference>
<keyword evidence="1" id="KW-0436">Ligase</keyword>